<evidence type="ECO:0000313" key="4">
    <source>
        <dbReference type="Proteomes" id="UP000199233"/>
    </source>
</evidence>
<dbReference type="GO" id="GO:0009103">
    <property type="term" value="P:lipopolysaccharide biosynthetic process"/>
    <property type="evidence" value="ECO:0007669"/>
    <property type="project" value="TreeGrafter"/>
</dbReference>
<dbReference type="PANTHER" id="PTHR23028">
    <property type="entry name" value="ACETYLTRANSFERASE"/>
    <property type="match status" value="1"/>
</dbReference>
<dbReference type="GO" id="GO:0016787">
    <property type="term" value="F:hydrolase activity"/>
    <property type="evidence" value="ECO:0007669"/>
    <property type="project" value="UniProtKB-KW"/>
</dbReference>
<keyword evidence="3" id="KW-0378">Hydrolase</keyword>
<accession>A0A1H9LZY9</accession>
<dbReference type="Pfam" id="PF01757">
    <property type="entry name" value="Acyl_transf_3"/>
    <property type="match status" value="1"/>
</dbReference>
<evidence type="ECO:0000313" key="3">
    <source>
        <dbReference type="EMBL" id="SER16757.1"/>
    </source>
</evidence>
<dbReference type="PANTHER" id="PTHR23028:SF53">
    <property type="entry name" value="ACYL_TRANSF_3 DOMAIN-CONTAINING PROTEIN"/>
    <property type="match status" value="1"/>
</dbReference>
<feature type="transmembrane region" description="Helical" evidence="1">
    <location>
        <begin position="124"/>
        <end position="145"/>
    </location>
</feature>
<dbReference type="InterPro" id="IPR050879">
    <property type="entry name" value="Acyltransferase_3"/>
</dbReference>
<protein>
    <submittedName>
        <fullName evidence="3">Peptidoglycan/LPS O-acetylase OafA/YrhL, contains acyltransferase and SGNH-hydrolase domains</fullName>
    </submittedName>
</protein>
<feature type="domain" description="Acyltransferase 3" evidence="2">
    <location>
        <begin position="9"/>
        <end position="258"/>
    </location>
</feature>
<dbReference type="InterPro" id="IPR002656">
    <property type="entry name" value="Acyl_transf_3_dom"/>
</dbReference>
<gene>
    <name evidence="3" type="ORF">SAMN04488038_1187</name>
</gene>
<keyword evidence="1" id="KW-0472">Membrane</keyword>
<dbReference type="GO" id="GO:0016747">
    <property type="term" value="F:acyltransferase activity, transferring groups other than amino-acyl groups"/>
    <property type="evidence" value="ECO:0007669"/>
    <property type="project" value="InterPro"/>
</dbReference>
<keyword evidence="3" id="KW-0012">Acyltransferase</keyword>
<evidence type="ECO:0000256" key="1">
    <source>
        <dbReference type="SAM" id="Phobius"/>
    </source>
</evidence>
<proteinExistence type="predicted"/>
<dbReference type="RefSeq" id="WP_177189076.1">
    <property type="nucleotide sequence ID" value="NZ_FOFS01000018.1"/>
</dbReference>
<dbReference type="GO" id="GO:0016020">
    <property type="term" value="C:membrane"/>
    <property type="evidence" value="ECO:0007669"/>
    <property type="project" value="TreeGrafter"/>
</dbReference>
<feature type="transmembrane region" description="Helical" evidence="1">
    <location>
        <begin position="152"/>
        <end position="172"/>
    </location>
</feature>
<dbReference type="Proteomes" id="UP000199233">
    <property type="component" value="Unassembled WGS sequence"/>
</dbReference>
<organism evidence="3 4">
    <name type="scientific">Solimonas aquatica</name>
    <dbReference type="NCBI Taxonomy" id="489703"/>
    <lineage>
        <taxon>Bacteria</taxon>
        <taxon>Pseudomonadati</taxon>
        <taxon>Pseudomonadota</taxon>
        <taxon>Gammaproteobacteria</taxon>
        <taxon>Nevskiales</taxon>
        <taxon>Nevskiaceae</taxon>
        <taxon>Solimonas</taxon>
    </lineage>
</organism>
<keyword evidence="3" id="KW-0808">Transferase</keyword>
<feature type="transmembrane region" description="Helical" evidence="1">
    <location>
        <begin position="240"/>
        <end position="260"/>
    </location>
</feature>
<dbReference type="EMBL" id="FOFS01000018">
    <property type="protein sequence ID" value="SER16757.1"/>
    <property type="molecule type" value="Genomic_DNA"/>
</dbReference>
<dbReference type="AlphaFoldDB" id="A0A1H9LZY9"/>
<feature type="transmembrane region" description="Helical" evidence="1">
    <location>
        <begin position="178"/>
        <end position="202"/>
    </location>
</feature>
<feature type="transmembrane region" description="Helical" evidence="1">
    <location>
        <begin position="92"/>
        <end position="112"/>
    </location>
</feature>
<feature type="transmembrane region" description="Helical" evidence="1">
    <location>
        <begin position="214"/>
        <end position="234"/>
    </location>
</feature>
<keyword evidence="1" id="KW-0812">Transmembrane</keyword>
<keyword evidence="1" id="KW-1133">Transmembrane helix</keyword>
<name>A0A1H9LZY9_9GAMM</name>
<reference evidence="3 4" key="1">
    <citation type="submission" date="2016-10" db="EMBL/GenBank/DDBJ databases">
        <authorList>
            <person name="de Groot N.N."/>
        </authorList>
    </citation>
    <scope>NUCLEOTIDE SEQUENCE [LARGE SCALE GENOMIC DNA]</scope>
    <source>
        <strain evidence="3 4">DSM 25927</strain>
    </source>
</reference>
<keyword evidence="4" id="KW-1185">Reference proteome</keyword>
<dbReference type="STRING" id="489703.SAMN04488038_1187"/>
<evidence type="ECO:0000259" key="2">
    <source>
        <dbReference type="Pfam" id="PF01757"/>
    </source>
</evidence>
<sequence length="278" mass="30723">MSQAKPEFNPYLHGLRGVAAFSVLLCHCFTLPRDYGLWPQALSLGFGEFLHLGRYGVEVFFLISGYLITESLRRKNSVRLFLLERSLRLQPAYLGILLPLFLLKPLISPNFLDGASLASMPLHFLSNLFFLPGVLPLPIALGVGWTLSFEALFYLTASGAFLLAPRFGQALAASFCVMVAMVAAVLYPGVVFFFVGAGVYLYRAPLRALLQNWRWPLLALVAWIGIWNLILWAYADDHQVSAPGMLGMAACLILSLLFFAPTVEGRGLLAAVLRNRVL</sequence>
<feature type="transmembrane region" description="Helical" evidence="1">
    <location>
        <begin position="12"/>
        <end position="32"/>
    </location>
</feature>
<feature type="transmembrane region" description="Helical" evidence="1">
    <location>
        <begin position="52"/>
        <end position="72"/>
    </location>
</feature>